<evidence type="ECO:0000259" key="5">
    <source>
        <dbReference type="PROSITE" id="PS51464"/>
    </source>
</evidence>
<dbReference type="SUPFAM" id="SSF46689">
    <property type="entry name" value="Homeodomain-like"/>
    <property type="match status" value="1"/>
</dbReference>
<evidence type="ECO:0000259" key="4">
    <source>
        <dbReference type="PROSITE" id="PS51071"/>
    </source>
</evidence>
<accession>A0ABU3EDU3</accession>
<reference evidence="7" key="1">
    <citation type="submission" date="2023-07" db="EMBL/GenBank/DDBJ databases">
        <title>Characterization of two Paracoccaceae strains isolated from Phycosphere and proposal of Xinfangfangia lacusdiani sp. nov.</title>
        <authorList>
            <person name="Deng Y."/>
            <person name="Zhang Y.Q."/>
        </authorList>
    </citation>
    <scope>NUCLEOTIDE SEQUENCE [LARGE SCALE GENOMIC DNA]</scope>
    <source>
        <strain evidence="7">CPCC 101403</strain>
    </source>
</reference>
<dbReference type="EMBL" id="JAVRQI010000007">
    <property type="protein sequence ID" value="MDT1062403.1"/>
    <property type="molecule type" value="Genomic_DNA"/>
</dbReference>
<dbReference type="InterPro" id="IPR047640">
    <property type="entry name" value="RpiR-like"/>
</dbReference>
<keyword evidence="3" id="KW-0804">Transcription</keyword>
<dbReference type="PANTHER" id="PTHR30514">
    <property type="entry name" value="GLUCOKINASE"/>
    <property type="match status" value="1"/>
</dbReference>
<dbReference type="PANTHER" id="PTHR30514:SF18">
    <property type="entry name" value="RPIR-FAMILY TRANSCRIPTIONAL REGULATOR"/>
    <property type="match status" value="1"/>
</dbReference>
<dbReference type="InterPro" id="IPR009057">
    <property type="entry name" value="Homeodomain-like_sf"/>
</dbReference>
<dbReference type="Gene3D" id="3.40.50.10490">
    <property type="entry name" value="Glucose-6-phosphate isomerase like protein, domain 1"/>
    <property type="match status" value="1"/>
</dbReference>
<dbReference type="InterPro" id="IPR046348">
    <property type="entry name" value="SIS_dom_sf"/>
</dbReference>
<gene>
    <name evidence="6" type="ORF">RM190_11060</name>
</gene>
<sequence length="293" mass="31585">MDDLKKMIEANWAQFTANQQRVGEFVLSNPFLVATMGIEDLAQAAEVSAPTITRFVRVLGLSGYADFRAIAVRRYQDLLQPIENVSRASQRPSAEVMQDSLAALQQNISTLAADCPVDKCEALVDRMVAADKVGFLGFGRAARALAYFAGSAEHFLRSCEILDGAGGYERLASAIGRMGPRDLVIAMSLPRYSVATLDFLRLARARGVPCVGITDSESSPIFQLCDQTFIVPARQPVLNSSGLAAIALFEALVALMTSRYQSASDAAALTRLIFPYLYADGPQASAPAPKEPK</sequence>
<dbReference type="Pfam" id="PF01418">
    <property type="entry name" value="HTH_6"/>
    <property type="match status" value="1"/>
</dbReference>
<dbReference type="CDD" id="cd05013">
    <property type="entry name" value="SIS_RpiR"/>
    <property type="match status" value="1"/>
</dbReference>
<feature type="domain" description="HTH rpiR-type" evidence="4">
    <location>
        <begin position="2"/>
        <end position="78"/>
    </location>
</feature>
<evidence type="ECO:0000256" key="1">
    <source>
        <dbReference type="ARBA" id="ARBA00023015"/>
    </source>
</evidence>
<dbReference type="InterPro" id="IPR035472">
    <property type="entry name" value="RpiR-like_SIS"/>
</dbReference>
<feature type="domain" description="SIS" evidence="5">
    <location>
        <begin position="123"/>
        <end position="262"/>
    </location>
</feature>
<keyword evidence="1" id="KW-0805">Transcription regulation</keyword>
<dbReference type="InterPro" id="IPR001347">
    <property type="entry name" value="SIS_dom"/>
</dbReference>
<proteinExistence type="predicted"/>
<dbReference type="Gene3D" id="1.10.10.10">
    <property type="entry name" value="Winged helix-like DNA-binding domain superfamily/Winged helix DNA-binding domain"/>
    <property type="match status" value="1"/>
</dbReference>
<dbReference type="InterPro" id="IPR036388">
    <property type="entry name" value="WH-like_DNA-bd_sf"/>
</dbReference>
<dbReference type="Pfam" id="PF01380">
    <property type="entry name" value="SIS"/>
    <property type="match status" value="1"/>
</dbReference>
<dbReference type="InterPro" id="IPR000281">
    <property type="entry name" value="HTH_RpiR"/>
</dbReference>
<organism evidence="6 7">
    <name type="scientific">Paracoccus broussonetiae</name>
    <dbReference type="NCBI Taxonomy" id="3075834"/>
    <lineage>
        <taxon>Bacteria</taxon>
        <taxon>Pseudomonadati</taxon>
        <taxon>Pseudomonadota</taxon>
        <taxon>Alphaproteobacteria</taxon>
        <taxon>Rhodobacterales</taxon>
        <taxon>Paracoccaceae</taxon>
        <taxon>Paracoccus</taxon>
    </lineage>
</organism>
<keyword evidence="7" id="KW-1185">Reference proteome</keyword>
<evidence type="ECO:0000256" key="3">
    <source>
        <dbReference type="ARBA" id="ARBA00023163"/>
    </source>
</evidence>
<comment type="caution">
    <text evidence="6">The sequence shown here is derived from an EMBL/GenBank/DDBJ whole genome shotgun (WGS) entry which is preliminary data.</text>
</comment>
<evidence type="ECO:0000256" key="2">
    <source>
        <dbReference type="ARBA" id="ARBA00023125"/>
    </source>
</evidence>
<name>A0ABU3EDU3_9RHOB</name>
<protein>
    <submittedName>
        <fullName evidence="6">MurR/RpiR family transcriptional regulator</fullName>
    </submittedName>
</protein>
<dbReference type="PROSITE" id="PS51071">
    <property type="entry name" value="HTH_RPIR"/>
    <property type="match status" value="1"/>
</dbReference>
<evidence type="ECO:0000313" key="6">
    <source>
        <dbReference type="EMBL" id="MDT1062403.1"/>
    </source>
</evidence>
<dbReference type="Proteomes" id="UP001251085">
    <property type="component" value="Unassembled WGS sequence"/>
</dbReference>
<dbReference type="SUPFAM" id="SSF53697">
    <property type="entry name" value="SIS domain"/>
    <property type="match status" value="1"/>
</dbReference>
<dbReference type="PROSITE" id="PS51464">
    <property type="entry name" value="SIS"/>
    <property type="match status" value="1"/>
</dbReference>
<dbReference type="RefSeq" id="WP_311759500.1">
    <property type="nucleotide sequence ID" value="NZ_JAVRQI010000007.1"/>
</dbReference>
<evidence type="ECO:0000313" key="7">
    <source>
        <dbReference type="Proteomes" id="UP001251085"/>
    </source>
</evidence>
<keyword evidence="2" id="KW-0238">DNA-binding</keyword>